<dbReference type="PANTHER" id="PTHR37827:SF1">
    <property type="entry name" value="HNH DOMAIN-CONTAINING PROTEIN"/>
    <property type="match status" value="1"/>
</dbReference>
<dbReference type="PANTHER" id="PTHR37827">
    <property type="entry name" value="TUDOR DOMAIN-CONTAINING PROTEIN"/>
    <property type="match status" value="1"/>
</dbReference>
<dbReference type="Gene3D" id="1.10.30.50">
    <property type="match status" value="1"/>
</dbReference>
<gene>
    <name evidence="1" type="ORF">J2Z17_003986</name>
</gene>
<protein>
    <recommendedName>
        <fullName evidence="3">HNH endonuclease</fullName>
    </recommendedName>
</protein>
<proteinExistence type="predicted"/>
<reference evidence="1 2" key="1">
    <citation type="submission" date="2021-03" db="EMBL/GenBank/DDBJ databases">
        <title>Genomic Encyclopedia of Type Strains, Phase IV (KMG-IV): sequencing the most valuable type-strain genomes for metagenomic binning, comparative biology and taxonomic classification.</title>
        <authorList>
            <person name="Goeker M."/>
        </authorList>
    </citation>
    <scope>NUCLEOTIDE SEQUENCE [LARGE SCALE GENOMIC DNA]</scope>
    <source>
        <strain evidence="1 2">DSM 21600</strain>
    </source>
</reference>
<dbReference type="EMBL" id="JAGGJU010000012">
    <property type="protein sequence ID" value="MBP1852528.1"/>
    <property type="molecule type" value="Genomic_DNA"/>
</dbReference>
<evidence type="ECO:0008006" key="3">
    <source>
        <dbReference type="Google" id="ProtNLM"/>
    </source>
</evidence>
<organism evidence="1 2">
    <name type="scientific">Rhizobium halophytocola</name>
    <dbReference type="NCBI Taxonomy" id="735519"/>
    <lineage>
        <taxon>Bacteria</taxon>
        <taxon>Pseudomonadati</taxon>
        <taxon>Pseudomonadota</taxon>
        <taxon>Alphaproteobacteria</taxon>
        <taxon>Hyphomicrobiales</taxon>
        <taxon>Rhizobiaceae</taxon>
        <taxon>Rhizobium/Agrobacterium group</taxon>
        <taxon>Rhizobium</taxon>
    </lineage>
</organism>
<evidence type="ECO:0000313" key="2">
    <source>
        <dbReference type="Proteomes" id="UP000759443"/>
    </source>
</evidence>
<keyword evidence="2" id="KW-1185">Reference proteome</keyword>
<dbReference type="InterPro" id="IPR003615">
    <property type="entry name" value="HNH_nuc"/>
</dbReference>
<dbReference type="CDD" id="cd00085">
    <property type="entry name" value="HNHc"/>
    <property type="match status" value="1"/>
</dbReference>
<sequence length="110" mass="12843">MPRKRDIEIKSWHAVPPPEVCPLCGRAIPPDQRDLHHFIPKSRGGRETVPLHRICHRQIHALFSEAELEQSYSTTKQLLTDPAIRKFVAWVRKKPPGYYDGTRRSRRRLG</sequence>
<evidence type="ECO:0000313" key="1">
    <source>
        <dbReference type="EMBL" id="MBP1852528.1"/>
    </source>
</evidence>
<dbReference type="RefSeq" id="WP_209947418.1">
    <property type="nucleotide sequence ID" value="NZ_JAGGJU010000012.1"/>
</dbReference>
<name>A0ABS4E3L0_9HYPH</name>
<dbReference type="Proteomes" id="UP000759443">
    <property type="component" value="Unassembled WGS sequence"/>
</dbReference>
<accession>A0ABS4E3L0</accession>
<comment type="caution">
    <text evidence="1">The sequence shown here is derived from an EMBL/GenBank/DDBJ whole genome shotgun (WGS) entry which is preliminary data.</text>
</comment>